<dbReference type="PANTHER" id="PTHR43794:SF11">
    <property type="entry name" value="AMIDOHYDROLASE-RELATED DOMAIN-CONTAINING PROTEIN"/>
    <property type="match status" value="1"/>
</dbReference>
<feature type="domain" description="Amidohydrolase-related" evidence="2">
    <location>
        <begin position="73"/>
        <end position="457"/>
    </location>
</feature>
<sequence>MVDQTQISFTMEINLPSSILFSSATIITVNSTRQIIRNGYIHIVGSRIFSVGKDSPMYPLPSNTQYHSCCGKIIIPGLINAHAHLVQSLLRGLAEDLPLHNWLCDAVWPLEAVYAENDGYNATRLTTLEMLKTGTTCFLDPMLTHRAGFANVCKAVGEMGIRGCLGKLVKFTETNRQLSITDPRDKDLLDMSMDSLFQAHRAHNGQHNGRIHVWAAAGTPRGVPISAYQELGEECSSRAVSITMHCAEAPKDLDIYRNTYGCTPMEFIEKAKMTPVKGATSSHKLVLAHMVNLDLVKDIHLLSATGTSVAHNPTSNLKLASGIAPVPAMLSASPLPVNIALGTDGAPCANHYDMFQEMHLAAILHKGYNHDAAVVPAETALEMGTINGAKALGLENEIGSLETGKNADLVVLDPYGRGNIGISPWDWDDEAGVSPATTVVHGCTGRDVHITMVDGQILIQDGVLVAGGIGQEAEIVNKAKLAVKEILQRCNENRSEKVGGKLHSGWTYV</sequence>
<dbReference type="InterPro" id="IPR006680">
    <property type="entry name" value="Amidohydro-rel"/>
</dbReference>
<dbReference type="CDD" id="cd01298">
    <property type="entry name" value="ATZ_TRZ_like"/>
    <property type="match status" value="1"/>
</dbReference>
<dbReference type="Gene3D" id="2.30.40.10">
    <property type="entry name" value="Urease, subunit C, domain 1"/>
    <property type="match status" value="1"/>
</dbReference>
<dbReference type="KEGG" id="trg:TRUGW13939_04900"/>
<dbReference type="SUPFAM" id="SSF51338">
    <property type="entry name" value="Composite domain of metallo-dependent hydrolases"/>
    <property type="match status" value="1"/>
</dbReference>
<keyword evidence="4" id="KW-1185">Reference proteome</keyword>
<dbReference type="AlphaFoldDB" id="A0A7H8QUU6"/>
<evidence type="ECO:0000313" key="3">
    <source>
        <dbReference type="EMBL" id="QKX57780.1"/>
    </source>
</evidence>
<reference evidence="4" key="1">
    <citation type="submission" date="2020-06" db="EMBL/GenBank/DDBJ databases">
        <title>A chromosome-scale genome assembly of Talaromyces rugulosus W13939.</title>
        <authorList>
            <person name="Wang B."/>
            <person name="Guo L."/>
            <person name="Ye K."/>
            <person name="Wang L."/>
        </authorList>
    </citation>
    <scope>NUCLEOTIDE SEQUENCE [LARGE SCALE GENOMIC DNA]</scope>
    <source>
        <strain evidence="4">W13939</strain>
    </source>
</reference>
<dbReference type="SUPFAM" id="SSF51556">
    <property type="entry name" value="Metallo-dependent hydrolases"/>
    <property type="match status" value="1"/>
</dbReference>
<evidence type="ECO:0000256" key="1">
    <source>
        <dbReference type="ARBA" id="ARBA00022801"/>
    </source>
</evidence>
<dbReference type="EMBL" id="CP055900">
    <property type="protein sequence ID" value="QKX57780.1"/>
    <property type="molecule type" value="Genomic_DNA"/>
</dbReference>
<dbReference type="Pfam" id="PF01979">
    <property type="entry name" value="Amidohydro_1"/>
    <property type="match status" value="1"/>
</dbReference>
<dbReference type="InterPro" id="IPR050287">
    <property type="entry name" value="MTA/SAH_deaminase"/>
</dbReference>
<dbReference type="InterPro" id="IPR032466">
    <property type="entry name" value="Metal_Hydrolase"/>
</dbReference>
<accession>A0A7H8QUU6</accession>
<dbReference type="Proteomes" id="UP000509510">
    <property type="component" value="Chromosome III"/>
</dbReference>
<name>A0A7H8QUU6_TALRU</name>
<dbReference type="RefSeq" id="XP_035343958.1">
    <property type="nucleotide sequence ID" value="XM_035488065.1"/>
</dbReference>
<gene>
    <name evidence="3" type="ORF">TRUGW13939_04900</name>
</gene>
<evidence type="ECO:0000259" key="2">
    <source>
        <dbReference type="Pfam" id="PF01979"/>
    </source>
</evidence>
<dbReference type="GeneID" id="55992398"/>
<dbReference type="PANTHER" id="PTHR43794">
    <property type="entry name" value="AMINOHYDROLASE SSNA-RELATED"/>
    <property type="match status" value="1"/>
</dbReference>
<organism evidence="3 4">
    <name type="scientific">Talaromyces rugulosus</name>
    <name type="common">Penicillium rugulosum</name>
    <dbReference type="NCBI Taxonomy" id="121627"/>
    <lineage>
        <taxon>Eukaryota</taxon>
        <taxon>Fungi</taxon>
        <taxon>Dikarya</taxon>
        <taxon>Ascomycota</taxon>
        <taxon>Pezizomycotina</taxon>
        <taxon>Eurotiomycetes</taxon>
        <taxon>Eurotiomycetidae</taxon>
        <taxon>Eurotiales</taxon>
        <taxon>Trichocomaceae</taxon>
        <taxon>Talaromyces</taxon>
        <taxon>Talaromyces sect. Islandici</taxon>
    </lineage>
</organism>
<keyword evidence="1" id="KW-0378">Hydrolase</keyword>
<dbReference type="Gene3D" id="3.20.20.140">
    <property type="entry name" value="Metal-dependent hydrolases"/>
    <property type="match status" value="1"/>
</dbReference>
<dbReference type="OrthoDB" id="194468at2759"/>
<dbReference type="InterPro" id="IPR011059">
    <property type="entry name" value="Metal-dep_hydrolase_composite"/>
</dbReference>
<protein>
    <recommendedName>
        <fullName evidence="2">Amidohydrolase-related domain-containing protein</fullName>
    </recommendedName>
</protein>
<evidence type="ECO:0000313" key="4">
    <source>
        <dbReference type="Proteomes" id="UP000509510"/>
    </source>
</evidence>
<proteinExistence type="predicted"/>
<dbReference type="GO" id="GO:0016810">
    <property type="term" value="F:hydrolase activity, acting on carbon-nitrogen (but not peptide) bonds"/>
    <property type="evidence" value="ECO:0007669"/>
    <property type="project" value="InterPro"/>
</dbReference>